<evidence type="ECO:0000256" key="2">
    <source>
        <dbReference type="ARBA" id="ARBA00004395"/>
    </source>
</evidence>
<evidence type="ECO:0000259" key="7">
    <source>
        <dbReference type="PROSITE" id="PS50191"/>
    </source>
</evidence>
<keyword evidence="3" id="KW-0813">Transport</keyword>
<reference evidence="8 9" key="3">
    <citation type="journal article" date="2010" name="BMC Genomics">
        <title>Transcriptome sequencing and comparative analysis of cucumber flowers with different sex types.</title>
        <authorList>
            <person name="Guo S."/>
            <person name="Zheng Y."/>
            <person name="Joung J.G."/>
            <person name="Liu S."/>
            <person name="Zhang Z."/>
            <person name="Crasta O.R."/>
            <person name="Sobral B.W."/>
            <person name="Xu Y."/>
            <person name="Huang S."/>
            <person name="Fei Z."/>
        </authorList>
    </citation>
    <scope>NUCLEOTIDE SEQUENCE [LARGE SCALE GENOMIC DNA]</scope>
    <source>
        <strain evidence="9">cv. 9930</strain>
    </source>
</reference>
<dbReference type="GO" id="GO:0008526">
    <property type="term" value="F:phosphatidylinositol transfer activity"/>
    <property type="evidence" value="ECO:0000318"/>
    <property type="project" value="GO_Central"/>
</dbReference>
<dbReference type="InterPro" id="IPR036273">
    <property type="entry name" value="CRAL/TRIO_N_dom_sf"/>
</dbReference>
<dbReference type="InterPro" id="IPR001251">
    <property type="entry name" value="CRAL-TRIO_dom"/>
</dbReference>
<dbReference type="SUPFAM" id="SSF46938">
    <property type="entry name" value="CRAL/TRIO N-terminal domain"/>
    <property type="match status" value="1"/>
</dbReference>
<dbReference type="InterPro" id="IPR036865">
    <property type="entry name" value="CRAL-TRIO_dom_sf"/>
</dbReference>
<keyword evidence="9" id="KW-1185">Reference proteome</keyword>
<evidence type="ECO:0000313" key="8">
    <source>
        <dbReference type="EMBL" id="KGN55868.1"/>
    </source>
</evidence>
<dbReference type="OMA" id="NWRYPAC"/>
<evidence type="ECO:0000256" key="3">
    <source>
        <dbReference type="ARBA" id="ARBA00022927"/>
    </source>
</evidence>
<reference evidence="8 9" key="4">
    <citation type="journal article" date="2011" name="BMC Genomics">
        <title>RNA-Seq improves annotation of protein-coding genes in the cucumber genome.</title>
        <authorList>
            <person name="Li Z."/>
            <person name="Zhang Z."/>
            <person name="Yan P."/>
            <person name="Huang S."/>
            <person name="Fei Z."/>
            <person name="Lin K."/>
        </authorList>
    </citation>
    <scope>NUCLEOTIDE SEQUENCE [LARGE SCALE GENOMIC DNA]</scope>
    <source>
        <strain evidence="9">cv. 9930</strain>
    </source>
</reference>
<dbReference type="InterPro" id="IPR011074">
    <property type="entry name" value="CRAL/TRIO_N_dom"/>
</dbReference>
<dbReference type="AlphaFoldDB" id="A0A0A0L289"/>
<name>A0A0A0L289_CUCSA</name>
<dbReference type="Gene3D" id="3.40.525.10">
    <property type="entry name" value="CRAL-TRIO lipid binding domain"/>
    <property type="match status" value="1"/>
</dbReference>
<proteinExistence type="inferred from homology"/>
<comment type="subcellular location">
    <subcellularLocation>
        <location evidence="1">Cell membrane</location>
        <topology evidence="1">Peripheral membrane protein</topology>
    </subcellularLocation>
    <subcellularLocation>
        <location evidence="2">Golgi apparatus membrane</location>
        <topology evidence="2">Peripheral membrane protein</topology>
    </subcellularLocation>
</comment>
<accession>A0A0A0L289</accession>
<dbReference type="Proteomes" id="UP000029981">
    <property type="component" value="Chromosome 3"/>
</dbReference>
<feature type="coiled-coil region" evidence="6">
    <location>
        <begin position="370"/>
        <end position="397"/>
    </location>
</feature>
<dbReference type="Gramene" id="KGN55868">
    <property type="protein sequence ID" value="KGN55868"/>
    <property type="gene ID" value="Csa_3G020070"/>
</dbReference>
<keyword evidence="4" id="KW-0333">Golgi apparatus</keyword>
<evidence type="ECO:0000256" key="6">
    <source>
        <dbReference type="SAM" id="Coils"/>
    </source>
</evidence>
<gene>
    <name evidence="8" type="ORF">Csa_3G020070</name>
</gene>
<feature type="domain" description="CRAL-TRIO" evidence="7">
    <location>
        <begin position="145"/>
        <end position="319"/>
    </location>
</feature>
<dbReference type="GO" id="GO:0000139">
    <property type="term" value="C:Golgi membrane"/>
    <property type="evidence" value="ECO:0007669"/>
    <property type="project" value="UniProtKB-SubCell"/>
</dbReference>
<dbReference type="EMBL" id="CM002924">
    <property type="protein sequence ID" value="KGN55868.1"/>
    <property type="molecule type" value="Genomic_DNA"/>
</dbReference>
<evidence type="ECO:0000313" key="9">
    <source>
        <dbReference type="Proteomes" id="UP000029981"/>
    </source>
</evidence>
<dbReference type="CDD" id="cd00170">
    <property type="entry name" value="SEC14"/>
    <property type="match status" value="1"/>
</dbReference>
<organism evidence="8 9">
    <name type="scientific">Cucumis sativus</name>
    <name type="common">Cucumber</name>
    <dbReference type="NCBI Taxonomy" id="3659"/>
    <lineage>
        <taxon>Eukaryota</taxon>
        <taxon>Viridiplantae</taxon>
        <taxon>Streptophyta</taxon>
        <taxon>Embryophyta</taxon>
        <taxon>Tracheophyta</taxon>
        <taxon>Spermatophyta</taxon>
        <taxon>Magnoliopsida</taxon>
        <taxon>eudicotyledons</taxon>
        <taxon>Gunneridae</taxon>
        <taxon>Pentapetalae</taxon>
        <taxon>rosids</taxon>
        <taxon>fabids</taxon>
        <taxon>Cucurbitales</taxon>
        <taxon>Cucurbitaceae</taxon>
        <taxon>Benincaseae</taxon>
        <taxon>Cucumis</taxon>
    </lineage>
</organism>
<dbReference type="Gene3D" id="1.10.8.20">
    <property type="entry name" value="N-terminal domain of phosphatidylinositol transfer protein sec14p"/>
    <property type="match status" value="1"/>
</dbReference>
<dbReference type="GO" id="GO:0005886">
    <property type="term" value="C:plasma membrane"/>
    <property type="evidence" value="ECO:0007669"/>
    <property type="project" value="UniProtKB-SubCell"/>
</dbReference>
<dbReference type="PANTHER" id="PTHR45657">
    <property type="entry name" value="CRAL-TRIO DOMAIN-CONTAINING PROTEIN YKL091C-RELATED"/>
    <property type="match status" value="1"/>
</dbReference>
<sequence length="410" mass="47052">MHFFKKEVKDIFVSNDSGVRDNNLPSSLKRKNVYSPIENAPKGGRGLGLKLLQSLRFQRPSKESLKMAMEGKHDPKEEEAVDQLREMLFLDGKLPTKFNDYHTLLRFLRMRNFDIEAAKDAFLKFIKWREDFKTDTISKDFKFEEKEEVKKCYPHGFHGVDRYGRPLYIERIGMVDLNKLLQITTLERFIKYHVSEQEKTSSIRYPSCSIHSKKHIASTTSIFDVGGVGMANFSKPARYLFTEIQKIDSSYYPETLNQLFIINAGSGFKILWKALRAFLEPRTLAKIHVLGHSFVHELREIIDPSNLPTFLGGNCVCSEYGGCLHSDKGPWNDPDTLALLQVISSADETYDNEKESDFAPKNDLLENTKIQALEEALEETKKKIELLEIALESTKVILKDASGRIKDLRS</sequence>
<dbReference type="GO" id="GO:0006892">
    <property type="term" value="P:post-Golgi vesicle-mediated transport"/>
    <property type="evidence" value="ECO:0000318"/>
    <property type="project" value="GO_Central"/>
</dbReference>
<dbReference type="SUPFAM" id="SSF52087">
    <property type="entry name" value="CRAL/TRIO domain"/>
    <property type="match status" value="1"/>
</dbReference>
<reference evidence="8 9" key="2">
    <citation type="journal article" date="2009" name="PLoS ONE">
        <title>An integrated genetic and cytogenetic map of the cucumber genome.</title>
        <authorList>
            <person name="Ren Y."/>
            <person name="Zhang Z."/>
            <person name="Liu J."/>
            <person name="Staub J.E."/>
            <person name="Han Y."/>
            <person name="Cheng Z."/>
            <person name="Li X."/>
            <person name="Lu J."/>
            <person name="Miao H."/>
            <person name="Kang H."/>
            <person name="Xie B."/>
            <person name="Gu X."/>
            <person name="Wang X."/>
            <person name="Du Y."/>
            <person name="Jin W."/>
            <person name="Huang S."/>
        </authorList>
    </citation>
    <scope>NUCLEOTIDE SEQUENCE [LARGE SCALE GENOMIC DNA]</scope>
    <source>
        <strain evidence="9">cv. 9930</strain>
    </source>
</reference>
<dbReference type="SMART" id="SM01100">
    <property type="entry name" value="CRAL_TRIO_N"/>
    <property type="match status" value="1"/>
</dbReference>
<keyword evidence="3" id="KW-0653">Protein transport</keyword>
<keyword evidence="6" id="KW-0175">Coiled coil</keyword>
<comment type="similarity">
    <text evidence="5">Belongs to the SFH family.</text>
</comment>
<reference evidence="8 9" key="1">
    <citation type="journal article" date="2009" name="Nat. Genet.">
        <title>The genome of the cucumber, Cucumis sativus L.</title>
        <authorList>
            <person name="Huang S."/>
            <person name="Li R."/>
            <person name="Zhang Z."/>
            <person name="Li L."/>
            <person name="Gu X."/>
            <person name="Fan W."/>
            <person name="Lucas W.J."/>
            <person name="Wang X."/>
            <person name="Xie B."/>
            <person name="Ni P."/>
            <person name="Ren Y."/>
            <person name="Zhu H."/>
            <person name="Li J."/>
            <person name="Lin K."/>
            <person name="Jin W."/>
            <person name="Fei Z."/>
            <person name="Li G."/>
            <person name="Staub J."/>
            <person name="Kilian A."/>
            <person name="van der Vossen E.A."/>
            <person name="Wu Y."/>
            <person name="Guo J."/>
            <person name="He J."/>
            <person name="Jia Z."/>
            <person name="Ren Y."/>
            <person name="Tian G."/>
            <person name="Lu Y."/>
            <person name="Ruan J."/>
            <person name="Qian W."/>
            <person name="Wang M."/>
            <person name="Huang Q."/>
            <person name="Li B."/>
            <person name="Xuan Z."/>
            <person name="Cao J."/>
            <person name="Asan"/>
            <person name="Wu Z."/>
            <person name="Zhang J."/>
            <person name="Cai Q."/>
            <person name="Bai Y."/>
            <person name="Zhao B."/>
            <person name="Han Y."/>
            <person name="Li Y."/>
            <person name="Li X."/>
            <person name="Wang S."/>
            <person name="Shi Q."/>
            <person name="Liu S."/>
            <person name="Cho W.K."/>
            <person name="Kim J.Y."/>
            <person name="Xu Y."/>
            <person name="Heller-Uszynska K."/>
            <person name="Miao H."/>
            <person name="Cheng Z."/>
            <person name="Zhang S."/>
            <person name="Wu J."/>
            <person name="Yang Y."/>
            <person name="Kang H."/>
            <person name="Li M."/>
            <person name="Liang H."/>
            <person name="Ren X."/>
            <person name="Shi Z."/>
            <person name="Wen M."/>
            <person name="Jian M."/>
            <person name="Yang H."/>
            <person name="Zhang G."/>
            <person name="Yang Z."/>
            <person name="Chen R."/>
            <person name="Liu S."/>
            <person name="Li J."/>
            <person name="Ma L."/>
            <person name="Liu H."/>
            <person name="Zhou Y."/>
            <person name="Zhao J."/>
            <person name="Fang X."/>
            <person name="Li G."/>
            <person name="Fang L."/>
            <person name="Li Y."/>
            <person name="Liu D."/>
            <person name="Zheng H."/>
            <person name="Zhang Y."/>
            <person name="Qin N."/>
            <person name="Li Z."/>
            <person name="Yang G."/>
            <person name="Yang S."/>
            <person name="Bolund L."/>
            <person name="Kristiansen K."/>
            <person name="Zheng H."/>
            <person name="Li S."/>
            <person name="Zhang X."/>
            <person name="Yang H."/>
            <person name="Wang J."/>
            <person name="Sun R."/>
            <person name="Zhang B."/>
            <person name="Jiang S."/>
            <person name="Wang J."/>
            <person name="Du Y."/>
            <person name="Li S."/>
        </authorList>
    </citation>
    <scope>NUCLEOTIDE SEQUENCE [LARGE SCALE GENOMIC DNA]</scope>
    <source>
        <strain evidence="9">cv. 9930</strain>
    </source>
</reference>
<dbReference type="eggNOG" id="KOG1471">
    <property type="taxonomic scope" value="Eukaryota"/>
</dbReference>
<evidence type="ECO:0000256" key="4">
    <source>
        <dbReference type="ARBA" id="ARBA00023034"/>
    </source>
</evidence>
<dbReference type="Pfam" id="PF00650">
    <property type="entry name" value="CRAL_TRIO"/>
    <property type="match status" value="1"/>
</dbReference>
<dbReference type="GO" id="GO:0015031">
    <property type="term" value="P:protein transport"/>
    <property type="evidence" value="ECO:0007669"/>
    <property type="project" value="UniProtKB-KW"/>
</dbReference>
<dbReference type="SMART" id="SM00516">
    <property type="entry name" value="SEC14"/>
    <property type="match status" value="1"/>
</dbReference>
<dbReference type="PROSITE" id="PS50191">
    <property type="entry name" value="CRAL_TRIO"/>
    <property type="match status" value="1"/>
</dbReference>
<dbReference type="PANTHER" id="PTHR45657:SF50">
    <property type="entry name" value="PHOSPHATIDYLINOSITOL_PHOSPHATIDYLCHOLINE TRANSFER PROTEIN SFH11"/>
    <property type="match status" value="1"/>
</dbReference>
<protein>
    <recommendedName>
        <fullName evidence="7">CRAL-TRIO domain-containing protein</fullName>
    </recommendedName>
</protein>
<evidence type="ECO:0000256" key="5">
    <source>
        <dbReference type="ARBA" id="ARBA00038020"/>
    </source>
</evidence>
<evidence type="ECO:0000256" key="1">
    <source>
        <dbReference type="ARBA" id="ARBA00004202"/>
    </source>
</evidence>
<dbReference type="InterPro" id="IPR051026">
    <property type="entry name" value="PI/PC_transfer"/>
</dbReference>